<dbReference type="Proteomes" id="UP000320710">
    <property type="component" value="Unassembled WGS sequence"/>
</dbReference>
<sequence length="46" mass="4952">MCKLGGRSQKPTQGGAGQKMRDAVGKKAFCAHTFRSKIQGRLGYVP</sequence>
<comment type="caution">
    <text evidence="2">The sequence shown here is derived from an EMBL/GenBank/DDBJ whole genome shotgun (WGS) entry which is preliminary data.</text>
</comment>
<protein>
    <submittedName>
        <fullName evidence="2">Uncharacterized protein</fullName>
    </submittedName>
</protein>
<accession>A0AA46K9H0</accession>
<reference evidence="2 3" key="1">
    <citation type="submission" date="2019-06" db="EMBL/GenBank/DDBJ databases">
        <authorList>
            <person name="Deangelis K."/>
            <person name="Huntemann M."/>
            <person name="Clum A."/>
            <person name="Pillay M."/>
            <person name="Palaniappan K."/>
            <person name="Varghese N."/>
            <person name="Mikhailova N."/>
            <person name="Stamatis D."/>
            <person name="Reddy T."/>
            <person name="Daum C."/>
            <person name="Shapiro N."/>
            <person name="Ivanova N."/>
            <person name="Kyrpides N."/>
            <person name="Woyke T."/>
        </authorList>
    </citation>
    <scope>NUCLEOTIDE SEQUENCE [LARGE SCALE GENOMIC DNA]</scope>
    <source>
        <strain evidence="2 3">106R</strain>
    </source>
</reference>
<dbReference type="EMBL" id="VFMJ01000001">
    <property type="protein sequence ID" value="TQI87136.1"/>
    <property type="molecule type" value="Genomic_DNA"/>
</dbReference>
<feature type="region of interest" description="Disordered" evidence="1">
    <location>
        <begin position="1"/>
        <end position="22"/>
    </location>
</feature>
<dbReference type="AlphaFoldDB" id="A0AA46K9H0"/>
<organism evidence="2 3">
    <name type="scientific">Serratia marcescens</name>
    <dbReference type="NCBI Taxonomy" id="615"/>
    <lineage>
        <taxon>Bacteria</taxon>
        <taxon>Pseudomonadati</taxon>
        <taxon>Pseudomonadota</taxon>
        <taxon>Gammaproteobacteria</taxon>
        <taxon>Enterobacterales</taxon>
        <taxon>Yersiniaceae</taxon>
        <taxon>Serratia</taxon>
    </lineage>
</organism>
<gene>
    <name evidence="2" type="ORF">FHU12_4815</name>
</gene>
<proteinExistence type="predicted"/>
<evidence type="ECO:0000313" key="3">
    <source>
        <dbReference type="Proteomes" id="UP000320710"/>
    </source>
</evidence>
<name>A0AA46K9H0_SERMA</name>
<reference evidence="2 3" key="2">
    <citation type="submission" date="2019-07" db="EMBL/GenBank/DDBJ databases">
        <title>Investigation of anaerobic lignin degradation for improved lignocellulosic biofuels.</title>
        <authorList>
            <person name="Deangelis K.PhD."/>
        </authorList>
    </citation>
    <scope>NUCLEOTIDE SEQUENCE [LARGE SCALE GENOMIC DNA]</scope>
    <source>
        <strain evidence="2 3">106R</strain>
    </source>
</reference>
<evidence type="ECO:0000256" key="1">
    <source>
        <dbReference type="SAM" id="MobiDB-lite"/>
    </source>
</evidence>
<evidence type="ECO:0000313" key="2">
    <source>
        <dbReference type="EMBL" id="TQI87136.1"/>
    </source>
</evidence>